<dbReference type="PANTHER" id="PTHR17408">
    <property type="entry name" value="HISTONE RNA HAIRPIN-BINDING PROTEIN"/>
    <property type="match status" value="1"/>
</dbReference>
<dbReference type="GO" id="GO:0006398">
    <property type="term" value="P:mRNA 3'-end processing by stem-loop binding and cleavage"/>
    <property type="evidence" value="ECO:0007669"/>
    <property type="project" value="TreeGrafter"/>
</dbReference>
<evidence type="ECO:0000259" key="4">
    <source>
        <dbReference type="Pfam" id="PF15247"/>
    </source>
</evidence>
<organism evidence="5 6">
    <name type="scientific">Cercopithifilaria johnstoni</name>
    <dbReference type="NCBI Taxonomy" id="2874296"/>
    <lineage>
        <taxon>Eukaryota</taxon>
        <taxon>Metazoa</taxon>
        <taxon>Ecdysozoa</taxon>
        <taxon>Nematoda</taxon>
        <taxon>Chromadorea</taxon>
        <taxon>Rhabditida</taxon>
        <taxon>Spirurina</taxon>
        <taxon>Spiruromorpha</taxon>
        <taxon>Filarioidea</taxon>
        <taxon>Onchocercidae</taxon>
        <taxon>Cercopithifilaria</taxon>
    </lineage>
</organism>
<evidence type="ECO:0000256" key="2">
    <source>
        <dbReference type="ARBA" id="ARBA00022884"/>
    </source>
</evidence>
<dbReference type="InterPro" id="IPR038294">
    <property type="entry name" value="SLBP_RNA_bind_sf"/>
</dbReference>
<dbReference type="EMBL" id="CAKAEH010000777">
    <property type="protein sequence ID" value="CAG9531845.1"/>
    <property type="molecule type" value="Genomic_DNA"/>
</dbReference>
<evidence type="ECO:0000256" key="1">
    <source>
        <dbReference type="ARBA" id="ARBA00006151"/>
    </source>
</evidence>
<feature type="compositionally biased region" description="Basic residues" evidence="3">
    <location>
        <begin position="236"/>
        <end position="245"/>
    </location>
</feature>
<feature type="region of interest" description="Disordered" evidence="3">
    <location>
        <begin position="196"/>
        <end position="282"/>
    </location>
</feature>
<dbReference type="GO" id="GO:0051028">
    <property type="term" value="P:mRNA transport"/>
    <property type="evidence" value="ECO:0007669"/>
    <property type="project" value="TreeGrafter"/>
</dbReference>
<feature type="region of interest" description="Disordered" evidence="3">
    <location>
        <begin position="17"/>
        <end position="46"/>
    </location>
</feature>
<dbReference type="AlphaFoldDB" id="A0A8J2MKM9"/>
<dbReference type="InterPro" id="IPR029344">
    <property type="entry name" value="SLBP_RNA_bind"/>
</dbReference>
<dbReference type="Proteomes" id="UP000746747">
    <property type="component" value="Unassembled WGS sequence"/>
</dbReference>
<accession>A0A8J2MKM9</accession>
<gene>
    <name evidence="5" type="ORF">CJOHNSTONI_LOCUS2214</name>
</gene>
<dbReference type="GO" id="GO:0003729">
    <property type="term" value="F:mRNA binding"/>
    <property type="evidence" value="ECO:0007669"/>
    <property type="project" value="InterPro"/>
</dbReference>
<evidence type="ECO:0000313" key="5">
    <source>
        <dbReference type="EMBL" id="CAG9531845.1"/>
    </source>
</evidence>
<comment type="caution">
    <text evidence="5">The sequence shown here is derived from an EMBL/GenBank/DDBJ whole genome shotgun (WGS) entry which is preliminary data.</text>
</comment>
<keyword evidence="2" id="KW-0694">RNA-binding</keyword>
<evidence type="ECO:0000256" key="3">
    <source>
        <dbReference type="SAM" id="MobiDB-lite"/>
    </source>
</evidence>
<dbReference type="GO" id="GO:0005737">
    <property type="term" value="C:cytoplasm"/>
    <property type="evidence" value="ECO:0007669"/>
    <property type="project" value="TreeGrafter"/>
</dbReference>
<feature type="domain" description="Histone RNA hairpin-binding protein RNA-binding" evidence="4">
    <location>
        <begin position="304"/>
        <end position="369"/>
    </location>
</feature>
<keyword evidence="6" id="KW-1185">Reference proteome</keyword>
<proteinExistence type="inferred from homology"/>
<comment type="similarity">
    <text evidence="1">Belongs to the SLBP family.</text>
</comment>
<dbReference type="GO" id="GO:0071207">
    <property type="term" value="F:histone pre-mRNA stem-loop binding"/>
    <property type="evidence" value="ECO:0007669"/>
    <property type="project" value="TreeGrafter"/>
</dbReference>
<dbReference type="Gene3D" id="1.10.8.1120">
    <property type="entry name" value="Histone RNA hairpin-binding protein RNA-binding domain"/>
    <property type="match status" value="1"/>
</dbReference>
<name>A0A8J2MKM9_9BILA</name>
<dbReference type="PANTHER" id="PTHR17408:SF0">
    <property type="entry name" value="HISTONE RNA HAIRPIN-BINDING PROTEIN"/>
    <property type="match status" value="1"/>
</dbReference>
<sequence>MVVVTTKLWSEKISSLEGKGALEMNSENEESQAPVDETMDDTTDDGPCSMVTECQSLQGQVRNCDSDASAVTKVELSDTAVSKTSKSLKALLEQQQYEDMRNTSWADLMEEEIAKSRTVLQSNKGEEVAALETQFSENDRTILSSNEEYPSLSIAVEQSNIERRKTSPLKKERGTKSRFKRNLKLTEALAGQALKTDSQVSGKPLRRAIKRDKTKGVQALFSMSTDDEEAPTSSKYQKKRRKNMHREKTVCEASNSRFDSEDLPLSDAERSSRDSSPGSCSSVASTLRIKKGWREPKLGWCRSEDILLRRSKEIEKAKEKPVYAKYLAKVPRHARTKNMPKTPNKYIQYSRRSWDKQVRLWKRRLYEWADEEPTESCLSLNESTADEIPDSETVSSFPSTLMSDENKLSLDEIKVEQDAAASLLGCLDIDTRTNTLTVMKTDDESTLKGTSRSVLGPRDFSQL</sequence>
<dbReference type="OrthoDB" id="265795at2759"/>
<feature type="compositionally biased region" description="Basic residues" evidence="3">
    <location>
        <begin position="204"/>
        <end position="213"/>
    </location>
</feature>
<dbReference type="GO" id="GO:0071204">
    <property type="term" value="C:histone pre-mRNA 3'end processing complex"/>
    <property type="evidence" value="ECO:0007669"/>
    <property type="project" value="TreeGrafter"/>
</dbReference>
<reference evidence="5" key="1">
    <citation type="submission" date="2021-09" db="EMBL/GenBank/DDBJ databases">
        <authorList>
            <consortium name="Pathogen Informatics"/>
        </authorList>
    </citation>
    <scope>NUCLEOTIDE SEQUENCE</scope>
</reference>
<dbReference type="Pfam" id="PF15247">
    <property type="entry name" value="SLBP_RNA_bind"/>
    <property type="match status" value="1"/>
</dbReference>
<dbReference type="InterPro" id="IPR026502">
    <property type="entry name" value="SLBP1/SLBP2"/>
</dbReference>
<protein>
    <recommendedName>
        <fullName evidence="4">Histone RNA hairpin-binding protein RNA-binding domain-containing protein</fullName>
    </recommendedName>
</protein>
<evidence type="ECO:0000313" key="6">
    <source>
        <dbReference type="Proteomes" id="UP000746747"/>
    </source>
</evidence>